<reference evidence="4 5" key="1">
    <citation type="submission" date="2020-02" db="EMBL/GenBank/DDBJ databases">
        <title>Genome sequence of the type strain DSM 27180 of Arthrobacter silviterrae.</title>
        <authorList>
            <person name="Gao J."/>
            <person name="Sun J."/>
        </authorList>
    </citation>
    <scope>NUCLEOTIDE SEQUENCE [LARGE SCALE GENOMIC DNA]</scope>
    <source>
        <strain evidence="4 5">DSM 27180</strain>
    </source>
</reference>
<evidence type="ECO:0000313" key="4">
    <source>
        <dbReference type="EMBL" id="NGN82054.1"/>
    </source>
</evidence>
<evidence type="ECO:0000259" key="3">
    <source>
        <dbReference type="PROSITE" id="PS51903"/>
    </source>
</evidence>
<dbReference type="InterPro" id="IPR036628">
    <property type="entry name" value="Clp_N_dom_sf"/>
</dbReference>
<dbReference type="EMBL" id="JAAKZI010000001">
    <property type="protein sequence ID" value="NGN82054.1"/>
    <property type="molecule type" value="Genomic_DNA"/>
</dbReference>
<evidence type="ECO:0000313" key="5">
    <source>
        <dbReference type="Proteomes" id="UP000479226"/>
    </source>
</evidence>
<gene>
    <name evidence="4" type="ORF">G6N77_01050</name>
</gene>
<dbReference type="PROSITE" id="PS51903">
    <property type="entry name" value="CLP_R"/>
    <property type="match status" value="1"/>
</dbReference>
<sequence length="165" mass="17504">MGRSTEFGNYTDRAVRVVVLAQENARFMCDRYIGPEHLLLGLLHAEPDAVQTVLGVWPDDVREAIMRFAAPGPLDTSASFPFTPGALDALKAAQRASREFHSEHVGIKHLLFGVLSVHGDRLDQALADAGADRGSAQTRVMAALTRGRSAGQGGATGSDTPPTPG</sequence>
<organism evidence="4 5">
    <name type="scientific">Arthrobacter silviterrae</name>
    <dbReference type="NCBI Taxonomy" id="2026658"/>
    <lineage>
        <taxon>Bacteria</taxon>
        <taxon>Bacillati</taxon>
        <taxon>Actinomycetota</taxon>
        <taxon>Actinomycetes</taxon>
        <taxon>Micrococcales</taxon>
        <taxon>Micrococcaceae</taxon>
        <taxon>Arthrobacter</taxon>
    </lineage>
</organism>
<evidence type="ECO:0000256" key="1">
    <source>
        <dbReference type="PROSITE-ProRule" id="PRU01251"/>
    </source>
</evidence>
<comment type="caution">
    <text evidence="4">The sequence shown here is derived from an EMBL/GenBank/DDBJ whole genome shotgun (WGS) entry which is preliminary data.</text>
</comment>
<keyword evidence="1" id="KW-0677">Repeat</keyword>
<protein>
    <recommendedName>
        <fullName evidence="3">Clp R domain-containing protein</fullName>
    </recommendedName>
</protein>
<proteinExistence type="predicted"/>
<dbReference type="SUPFAM" id="SSF81923">
    <property type="entry name" value="Double Clp-N motif"/>
    <property type="match status" value="1"/>
</dbReference>
<feature type="region of interest" description="Disordered" evidence="2">
    <location>
        <begin position="146"/>
        <end position="165"/>
    </location>
</feature>
<dbReference type="RefSeq" id="WP_165180133.1">
    <property type="nucleotide sequence ID" value="NZ_JAAKZI010000001.1"/>
</dbReference>
<dbReference type="Gene3D" id="1.10.1780.10">
    <property type="entry name" value="Clp, N-terminal domain"/>
    <property type="match status" value="1"/>
</dbReference>
<dbReference type="Proteomes" id="UP000479226">
    <property type="component" value="Unassembled WGS sequence"/>
</dbReference>
<evidence type="ECO:0000256" key="2">
    <source>
        <dbReference type="SAM" id="MobiDB-lite"/>
    </source>
</evidence>
<dbReference type="Pfam" id="PF02861">
    <property type="entry name" value="Clp_N"/>
    <property type="match status" value="1"/>
</dbReference>
<accession>A0ABX0D594</accession>
<name>A0ABX0D594_9MICC</name>
<keyword evidence="5" id="KW-1185">Reference proteome</keyword>
<feature type="domain" description="Clp R" evidence="3">
    <location>
        <begin position="7"/>
        <end position="147"/>
    </location>
</feature>
<dbReference type="InterPro" id="IPR004176">
    <property type="entry name" value="Clp_R_N"/>
</dbReference>